<evidence type="ECO:0000313" key="6">
    <source>
        <dbReference type="Proteomes" id="UP001152797"/>
    </source>
</evidence>
<proteinExistence type="predicted"/>
<keyword evidence="1" id="KW-0677">Repeat</keyword>
<accession>A0A9P1FUG2</accession>
<sequence length="548" mass="60434">MQCTSSASIFPRLSTETYNQRLQRCRAVESGWLQALHLLKRMKGRVQADVVSFNTALTACEGHWEHSFQVLEAASSEAVEADAVTLSAGIGSCRKASQWEKALQLMASLDTVQVDVVVWNFAISACMDGKKGVEVLRLLSQLRCEHLQPTVVTFGSLAACLGGHWRDALRLLTEAVSSKLRPSSPLRNSVLNAQSQGHRWQAALDAMQTGVQVSSAPNTITFNTVMTGQDWKEASELLGAMRRRCVQQSIASYGTALESEELAWKNSLPLLEQLQQDALKVNLIICTSLMQVLPWEQVSQLLHAMDDWTLERNVMIVGASLTSTRSWENVQEVLVSTLHRGIQPDAVCWEALMLAQGQGRRWELAQSLVVPAAQDLRVRSANVLATIYNWGDQWTRTLQVFHSMKQTDVVSFNLALGACHRSSDVVELLASMREKQLRLDAVGANAALSSFATIALWREPLKLVELMRNGGIPRELATSSGITNACQRAGQWQRALTAVRLEDALIDPEVLAVAITAAEGLGSILIALKFYGNKRFFMRKGVAWSRPG</sequence>
<dbReference type="EMBL" id="CAMXCT030001147">
    <property type="protein sequence ID" value="CAL4774557.1"/>
    <property type="molecule type" value="Genomic_DNA"/>
</dbReference>
<reference evidence="4" key="2">
    <citation type="submission" date="2024-04" db="EMBL/GenBank/DDBJ databases">
        <authorList>
            <person name="Chen Y."/>
            <person name="Shah S."/>
            <person name="Dougan E. K."/>
            <person name="Thang M."/>
            <person name="Chan C."/>
        </authorList>
    </citation>
    <scope>NUCLEOTIDE SEQUENCE [LARGE SCALE GENOMIC DNA]</scope>
</reference>
<keyword evidence="2" id="KW-0812">Transmembrane</keyword>
<dbReference type="EMBL" id="CAMXCT020001147">
    <property type="protein sequence ID" value="CAL1140620.1"/>
    <property type="molecule type" value="Genomic_DNA"/>
</dbReference>
<dbReference type="InterPro" id="IPR002885">
    <property type="entry name" value="PPR_rpt"/>
</dbReference>
<dbReference type="AlphaFoldDB" id="A0A9P1FUG2"/>
<dbReference type="Proteomes" id="UP001152797">
    <property type="component" value="Unassembled WGS sequence"/>
</dbReference>
<keyword evidence="6" id="KW-1185">Reference proteome</keyword>
<evidence type="ECO:0000256" key="1">
    <source>
        <dbReference type="ARBA" id="ARBA00022737"/>
    </source>
</evidence>
<dbReference type="Pfam" id="PF13812">
    <property type="entry name" value="PPR_3"/>
    <property type="match status" value="1"/>
</dbReference>
<reference evidence="3" key="1">
    <citation type="submission" date="2022-10" db="EMBL/GenBank/DDBJ databases">
        <authorList>
            <person name="Chen Y."/>
            <person name="Dougan E. K."/>
            <person name="Chan C."/>
            <person name="Rhodes N."/>
            <person name="Thang M."/>
        </authorList>
    </citation>
    <scope>NUCLEOTIDE SEQUENCE</scope>
</reference>
<dbReference type="EMBL" id="CAMXCT010001147">
    <property type="protein sequence ID" value="CAI3987245.1"/>
    <property type="molecule type" value="Genomic_DNA"/>
</dbReference>
<evidence type="ECO:0000313" key="5">
    <source>
        <dbReference type="EMBL" id="CAL4774557.1"/>
    </source>
</evidence>
<dbReference type="OrthoDB" id="185373at2759"/>
<keyword evidence="2" id="KW-0472">Membrane</keyword>
<dbReference type="PANTHER" id="PTHR47447:SF17">
    <property type="entry name" value="OS12G0638900 PROTEIN"/>
    <property type="match status" value="1"/>
</dbReference>
<name>A0A9P1FUG2_9DINO</name>
<dbReference type="Gene3D" id="1.25.40.10">
    <property type="entry name" value="Tetratricopeptide repeat domain"/>
    <property type="match status" value="3"/>
</dbReference>
<feature type="transmembrane region" description="Helical" evidence="2">
    <location>
        <begin position="510"/>
        <end position="531"/>
    </location>
</feature>
<evidence type="ECO:0000313" key="3">
    <source>
        <dbReference type="EMBL" id="CAI3987245.1"/>
    </source>
</evidence>
<keyword evidence="2" id="KW-1133">Transmembrane helix</keyword>
<evidence type="ECO:0000256" key="2">
    <source>
        <dbReference type="SAM" id="Phobius"/>
    </source>
</evidence>
<gene>
    <name evidence="3" type="ORF">C1SCF055_LOCUS14536</name>
</gene>
<dbReference type="PANTHER" id="PTHR47447">
    <property type="entry name" value="OS03G0856100 PROTEIN"/>
    <property type="match status" value="1"/>
</dbReference>
<dbReference type="InterPro" id="IPR011990">
    <property type="entry name" value="TPR-like_helical_dom_sf"/>
</dbReference>
<organism evidence="3">
    <name type="scientific">Cladocopium goreaui</name>
    <dbReference type="NCBI Taxonomy" id="2562237"/>
    <lineage>
        <taxon>Eukaryota</taxon>
        <taxon>Sar</taxon>
        <taxon>Alveolata</taxon>
        <taxon>Dinophyceae</taxon>
        <taxon>Suessiales</taxon>
        <taxon>Symbiodiniaceae</taxon>
        <taxon>Cladocopium</taxon>
    </lineage>
</organism>
<comment type="caution">
    <text evidence="3">The sequence shown here is derived from an EMBL/GenBank/DDBJ whole genome shotgun (WGS) entry which is preliminary data.</text>
</comment>
<protein>
    <submittedName>
        <fullName evidence="5">Pentatricopeptide repeat-containing protein At1g63080, mitochondrial</fullName>
    </submittedName>
</protein>
<evidence type="ECO:0000313" key="4">
    <source>
        <dbReference type="EMBL" id="CAL1140620.1"/>
    </source>
</evidence>